<protein>
    <submittedName>
        <fullName evidence="2">Uncharacterized protein</fullName>
    </submittedName>
</protein>
<keyword evidence="3" id="KW-1185">Reference proteome</keyword>
<organism evidence="2 3">
    <name type="scientific">Vespula vulgaris</name>
    <name type="common">Yellow jacket</name>
    <name type="synonym">Wasp</name>
    <dbReference type="NCBI Taxonomy" id="7454"/>
    <lineage>
        <taxon>Eukaryota</taxon>
        <taxon>Metazoa</taxon>
        <taxon>Ecdysozoa</taxon>
        <taxon>Arthropoda</taxon>
        <taxon>Hexapoda</taxon>
        <taxon>Insecta</taxon>
        <taxon>Pterygota</taxon>
        <taxon>Neoptera</taxon>
        <taxon>Endopterygota</taxon>
        <taxon>Hymenoptera</taxon>
        <taxon>Apocrita</taxon>
        <taxon>Aculeata</taxon>
        <taxon>Vespoidea</taxon>
        <taxon>Vespidae</taxon>
        <taxon>Vespinae</taxon>
        <taxon>Vespula</taxon>
    </lineage>
</organism>
<feature type="compositionally biased region" description="Basic and acidic residues" evidence="1">
    <location>
        <begin position="98"/>
        <end position="108"/>
    </location>
</feature>
<dbReference type="AlphaFoldDB" id="A0A834NC35"/>
<reference evidence="2" key="1">
    <citation type="journal article" date="2020" name="G3 (Bethesda)">
        <title>High-Quality Assemblies for Three Invasive Social Wasps from the &lt;i&gt;Vespula&lt;/i&gt; Genus.</title>
        <authorList>
            <person name="Harrop T.W.R."/>
            <person name="Guhlin J."/>
            <person name="McLaughlin G.M."/>
            <person name="Permina E."/>
            <person name="Stockwell P."/>
            <person name="Gilligan J."/>
            <person name="Le Lec M.F."/>
            <person name="Gruber M.A.M."/>
            <person name="Quinn O."/>
            <person name="Lovegrove M."/>
            <person name="Duncan E.J."/>
            <person name="Remnant E.J."/>
            <person name="Van Eeckhoven J."/>
            <person name="Graham B."/>
            <person name="Knapp R.A."/>
            <person name="Langford K.W."/>
            <person name="Kronenberg Z."/>
            <person name="Press M.O."/>
            <person name="Eacker S.M."/>
            <person name="Wilson-Rankin E.E."/>
            <person name="Purcell J."/>
            <person name="Lester P.J."/>
            <person name="Dearden P.K."/>
        </authorList>
    </citation>
    <scope>NUCLEOTIDE SEQUENCE</scope>
    <source>
        <strain evidence="2">Marl-1</strain>
    </source>
</reference>
<accession>A0A834NC35</accession>
<comment type="caution">
    <text evidence="2">The sequence shown here is derived from an EMBL/GenBank/DDBJ whole genome shotgun (WGS) entry which is preliminary data.</text>
</comment>
<dbReference type="EMBL" id="JACSEA010000004">
    <property type="protein sequence ID" value="KAF7402664.1"/>
    <property type="molecule type" value="Genomic_DNA"/>
</dbReference>
<evidence type="ECO:0000256" key="1">
    <source>
        <dbReference type="SAM" id="MobiDB-lite"/>
    </source>
</evidence>
<evidence type="ECO:0000313" key="2">
    <source>
        <dbReference type="EMBL" id="KAF7402664.1"/>
    </source>
</evidence>
<sequence length="118" mass="13366">MLQVDMKDEGKIMIFVHRETRVENCRRESSLEERSHGNGIPRAKFELHLPANRGIMFYDSVRLLPVPSLIRSLHALKISNGSNGVLVVVVVEGLKEVRQKEETKRDGESLPSKDSNTD</sequence>
<name>A0A834NC35_VESVU</name>
<dbReference type="Proteomes" id="UP000614350">
    <property type="component" value="Unassembled WGS sequence"/>
</dbReference>
<evidence type="ECO:0000313" key="3">
    <source>
        <dbReference type="Proteomes" id="UP000614350"/>
    </source>
</evidence>
<gene>
    <name evidence="2" type="ORF">HZH66_004931</name>
</gene>
<proteinExistence type="predicted"/>
<feature type="region of interest" description="Disordered" evidence="1">
    <location>
        <begin position="98"/>
        <end position="118"/>
    </location>
</feature>